<evidence type="ECO:0000256" key="5">
    <source>
        <dbReference type="ARBA" id="ARBA00023001"/>
    </source>
</evidence>
<dbReference type="InterPro" id="IPR017736">
    <property type="entry name" value="Glyco_hydro_1_beta-glucosidase"/>
</dbReference>
<evidence type="ECO:0000256" key="10">
    <source>
        <dbReference type="PIRSR" id="PIRSR617736-2"/>
    </source>
</evidence>
<protein>
    <recommendedName>
        <fullName evidence="3 12">Beta-glucosidase</fullName>
        <ecNumber evidence="3 12">3.2.1.21</ecNumber>
    </recommendedName>
</protein>
<feature type="binding site" evidence="10">
    <location>
        <position position="399"/>
    </location>
    <ligand>
        <name>substrate</name>
    </ligand>
</feature>
<dbReference type="InterPro" id="IPR018120">
    <property type="entry name" value="Glyco_hydro_1_AS"/>
</dbReference>
<keyword evidence="7 12" id="KW-0326">Glycosidase</keyword>
<evidence type="ECO:0000256" key="11">
    <source>
        <dbReference type="PROSITE-ProRule" id="PRU10055"/>
    </source>
</evidence>
<name>A0A1G9RI01_9BACI</name>
<reference evidence="14" key="1">
    <citation type="submission" date="2016-10" db="EMBL/GenBank/DDBJ databases">
        <authorList>
            <person name="Varghese N."/>
            <person name="Submissions S."/>
        </authorList>
    </citation>
    <scope>NUCLEOTIDE SEQUENCE [LARGE SCALE GENOMIC DNA]</scope>
    <source>
        <strain evidence="14">CGMCC 1.6199</strain>
    </source>
</reference>
<sequence>MAIIEFGEDFRWGVATAAYQIEGGVTEGGRGPSIWDTFSHTPGKVLNGDNGDVACDSYHRFEEDIQLMKELGVDVYRFSVSWPRIFPNGKGEVNREGLDYYHRLVDELLANGIEPMCTLYHWDLPQALQDIGGWDNRETVEAFVAYAELMFQEFSGKIHSWLTINEPWCVSFLSNYIGAHAPGNQDLGLAVTISHHLLLAHGKAVAKFREMKTGGKIGFAPNVTWLEAYSNSGEDMDACRRGMGWMIDWFLDPVFKGKYPEFMVEWFADREATLAIEEGDMEWIQQPVDFIGINYYESNVARHNKNSGMLQVEGIDMGYKKTDIGWYINAEGFYKVLTFIADKYGNIPIYITENGICINDDVEKGTVDDQRRVDYLKAHVTAVARSIKSGVNLKGYITWSLLDNFEWAEGYSKRFGLVHVNYRTLERTKKESFYWYQKLVNNHWLEV</sequence>
<feature type="binding site" evidence="10">
    <location>
        <begin position="406"/>
        <end position="407"/>
    </location>
    <ligand>
        <name>substrate</name>
    </ligand>
</feature>
<feature type="binding site" evidence="10">
    <location>
        <position position="165"/>
    </location>
    <ligand>
        <name>substrate</name>
    </ligand>
</feature>
<evidence type="ECO:0000256" key="2">
    <source>
        <dbReference type="ARBA" id="ARBA00010838"/>
    </source>
</evidence>
<feature type="active site" description="Proton donor" evidence="9">
    <location>
        <position position="166"/>
    </location>
</feature>
<comment type="similarity">
    <text evidence="2 12">Belongs to the glycosyl hydrolase 1 family.</text>
</comment>
<feature type="binding site" evidence="10">
    <location>
        <position position="121"/>
    </location>
    <ligand>
        <name>substrate</name>
    </ligand>
</feature>
<keyword evidence="6" id="KW-0119">Carbohydrate metabolism</keyword>
<evidence type="ECO:0000256" key="1">
    <source>
        <dbReference type="ARBA" id="ARBA00000448"/>
    </source>
</evidence>
<dbReference type="InterPro" id="IPR001360">
    <property type="entry name" value="Glyco_hydro_1"/>
</dbReference>
<dbReference type="OrthoDB" id="9765195at2"/>
<dbReference type="PROSITE" id="PS00653">
    <property type="entry name" value="GLYCOSYL_HYDROL_F1_2"/>
    <property type="match status" value="1"/>
</dbReference>
<dbReference type="PANTHER" id="PTHR10353">
    <property type="entry name" value="GLYCOSYL HYDROLASE"/>
    <property type="match status" value="1"/>
</dbReference>
<dbReference type="RefSeq" id="WP_074598658.1">
    <property type="nucleotide sequence ID" value="NZ_FNHF01000002.1"/>
</dbReference>
<organism evidence="13 14">
    <name type="scientific">Sediminibacillus halophilus</name>
    <dbReference type="NCBI Taxonomy" id="482461"/>
    <lineage>
        <taxon>Bacteria</taxon>
        <taxon>Bacillati</taxon>
        <taxon>Bacillota</taxon>
        <taxon>Bacilli</taxon>
        <taxon>Bacillales</taxon>
        <taxon>Bacillaceae</taxon>
        <taxon>Sediminibacillus</taxon>
    </lineage>
</organism>
<dbReference type="PRINTS" id="PR00131">
    <property type="entry name" value="GLHYDRLASE1"/>
</dbReference>
<evidence type="ECO:0000256" key="3">
    <source>
        <dbReference type="ARBA" id="ARBA00012744"/>
    </source>
</evidence>
<gene>
    <name evidence="13" type="ORF">SAMN05216244_1996</name>
</gene>
<dbReference type="Proteomes" id="UP000182347">
    <property type="component" value="Unassembled WGS sequence"/>
</dbReference>
<dbReference type="NCBIfam" id="TIGR03356">
    <property type="entry name" value="BGL"/>
    <property type="match status" value="1"/>
</dbReference>
<accession>A0A1G9RI01</accession>
<dbReference type="FunFam" id="3.20.20.80:FF:000004">
    <property type="entry name" value="Beta-glucosidase 6-phospho-beta-glucosidase"/>
    <property type="match status" value="1"/>
</dbReference>
<evidence type="ECO:0000256" key="9">
    <source>
        <dbReference type="PIRSR" id="PIRSR617736-1"/>
    </source>
</evidence>
<feature type="active site" description="Nucleophile" evidence="9 11">
    <location>
        <position position="353"/>
    </location>
</feature>
<feature type="binding site" evidence="10">
    <location>
        <position position="20"/>
    </location>
    <ligand>
        <name>substrate</name>
    </ligand>
</feature>
<dbReference type="GO" id="GO:0008422">
    <property type="term" value="F:beta-glucosidase activity"/>
    <property type="evidence" value="ECO:0007669"/>
    <property type="project" value="UniProtKB-EC"/>
</dbReference>
<dbReference type="InterPro" id="IPR033132">
    <property type="entry name" value="GH_1_N_CS"/>
</dbReference>
<feature type="binding site" evidence="10">
    <location>
        <position position="296"/>
    </location>
    <ligand>
        <name>substrate</name>
    </ligand>
</feature>
<evidence type="ECO:0000256" key="8">
    <source>
        <dbReference type="ARBA" id="ARBA00023326"/>
    </source>
</evidence>
<evidence type="ECO:0000313" key="14">
    <source>
        <dbReference type="Proteomes" id="UP000182347"/>
    </source>
</evidence>
<comment type="catalytic activity">
    <reaction evidence="1 12">
        <text>Hydrolysis of terminal, non-reducing beta-D-glucosyl residues with release of beta-D-glucose.</text>
        <dbReference type="EC" id="3.2.1.21"/>
    </reaction>
</comment>
<keyword evidence="4 12" id="KW-0378">Hydrolase</keyword>
<dbReference type="PANTHER" id="PTHR10353:SF36">
    <property type="entry name" value="LP05116P"/>
    <property type="match status" value="1"/>
</dbReference>
<evidence type="ECO:0000256" key="12">
    <source>
        <dbReference type="RuleBase" id="RU361175"/>
    </source>
</evidence>
<evidence type="ECO:0000256" key="7">
    <source>
        <dbReference type="ARBA" id="ARBA00023295"/>
    </source>
</evidence>
<dbReference type="Gene3D" id="3.20.20.80">
    <property type="entry name" value="Glycosidases"/>
    <property type="match status" value="1"/>
</dbReference>
<proteinExistence type="inferred from homology"/>
<evidence type="ECO:0000256" key="6">
    <source>
        <dbReference type="ARBA" id="ARBA00023277"/>
    </source>
</evidence>
<keyword evidence="8" id="KW-0624">Polysaccharide degradation</keyword>
<dbReference type="InterPro" id="IPR017853">
    <property type="entry name" value="GH"/>
</dbReference>
<keyword evidence="14" id="KW-1185">Reference proteome</keyword>
<dbReference type="EC" id="3.2.1.21" evidence="3 12"/>
<dbReference type="GO" id="GO:0030245">
    <property type="term" value="P:cellulose catabolic process"/>
    <property type="evidence" value="ECO:0007669"/>
    <property type="project" value="UniProtKB-KW"/>
</dbReference>
<dbReference type="EMBL" id="FNHF01000002">
    <property type="protein sequence ID" value="SDM22791.1"/>
    <property type="molecule type" value="Genomic_DNA"/>
</dbReference>
<dbReference type="PROSITE" id="PS00572">
    <property type="entry name" value="GLYCOSYL_HYDROL_F1_1"/>
    <property type="match status" value="1"/>
</dbReference>
<dbReference type="STRING" id="482461.SAMN05216244_1996"/>
<keyword evidence="5" id="KW-0136">Cellulose degradation</keyword>
<dbReference type="Pfam" id="PF00232">
    <property type="entry name" value="Glyco_hydro_1"/>
    <property type="match status" value="1"/>
</dbReference>
<dbReference type="SUPFAM" id="SSF51445">
    <property type="entry name" value="(Trans)glycosidases"/>
    <property type="match status" value="1"/>
</dbReference>
<evidence type="ECO:0000313" key="13">
    <source>
        <dbReference type="EMBL" id="SDM22791.1"/>
    </source>
</evidence>
<dbReference type="AlphaFoldDB" id="A0A1G9RI01"/>
<evidence type="ECO:0000256" key="4">
    <source>
        <dbReference type="ARBA" id="ARBA00022801"/>
    </source>
</evidence>